<reference evidence="5" key="3">
    <citation type="submission" date="2025-09" db="UniProtKB">
        <authorList>
            <consortium name="Ensembl"/>
        </authorList>
    </citation>
    <scope>IDENTIFICATION</scope>
</reference>
<feature type="region of interest" description="Disordered" evidence="3">
    <location>
        <begin position="78"/>
        <end position="150"/>
    </location>
</feature>
<dbReference type="AlphaFoldDB" id="A0A670ITY9"/>
<dbReference type="PROSITE" id="PS50013">
    <property type="entry name" value="CHROMO_2"/>
    <property type="match status" value="1"/>
</dbReference>
<dbReference type="SMART" id="SM00298">
    <property type="entry name" value="CHROMO"/>
    <property type="match status" value="1"/>
</dbReference>
<name>A0A670ITY9_PODMU</name>
<dbReference type="SUPFAM" id="SSF54160">
    <property type="entry name" value="Chromo domain-like"/>
    <property type="match status" value="1"/>
</dbReference>
<reference evidence="5 6" key="1">
    <citation type="journal article" date="2019" name="Proc. Natl. Acad. Sci. U.S.A.">
        <title>Regulatory changes in pterin and carotenoid genes underlie balanced color polymorphisms in the wall lizard.</title>
        <authorList>
            <person name="Andrade P."/>
            <person name="Pinho C."/>
            <person name="Perez I de Lanuza G."/>
            <person name="Afonso S."/>
            <person name="Brejcha J."/>
            <person name="Rubin C.J."/>
            <person name="Wallerman O."/>
            <person name="Pereira P."/>
            <person name="Sabatino S.J."/>
            <person name="Bellati A."/>
            <person name="Pellitteri-Rosa D."/>
            <person name="Bosakova Z."/>
            <person name="Bunikis I."/>
            <person name="Carretero M.A."/>
            <person name="Feiner N."/>
            <person name="Marsik P."/>
            <person name="Pauperio F."/>
            <person name="Salvi D."/>
            <person name="Soler L."/>
            <person name="While G.M."/>
            <person name="Uller T."/>
            <person name="Font E."/>
            <person name="Andersson L."/>
            <person name="Carneiro M."/>
        </authorList>
    </citation>
    <scope>NUCLEOTIDE SEQUENCE</scope>
</reference>
<proteinExistence type="predicted"/>
<dbReference type="PANTHER" id="PTHR22812">
    <property type="entry name" value="CHROMOBOX PROTEIN"/>
    <property type="match status" value="1"/>
</dbReference>
<dbReference type="CDD" id="cd18975">
    <property type="entry name" value="CD_MarY1_POL_like"/>
    <property type="match status" value="1"/>
</dbReference>
<keyword evidence="6" id="KW-1185">Reference proteome</keyword>
<dbReference type="InterPro" id="IPR023780">
    <property type="entry name" value="Chromo_domain"/>
</dbReference>
<dbReference type="Proteomes" id="UP000472272">
    <property type="component" value="Chromosome 8"/>
</dbReference>
<evidence type="ECO:0000313" key="5">
    <source>
        <dbReference type="Ensembl" id="ENSPMRP00000014954.1"/>
    </source>
</evidence>
<dbReference type="GO" id="GO:0005634">
    <property type="term" value="C:nucleus"/>
    <property type="evidence" value="ECO:0007669"/>
    <property type="project" value="UniProtKB-SubCell"/>
</dbReference>
<organism evidence="5 6">
    <name type="scientific">Podarcis muralis</name>
    <name type="common">Wall lizard</name>
    <name type="synonym">Lacerta muralis</name>
    <dbReference type="NCBI Taxonomy" id="64176"/>
    <lineage>
        <taxon>Eukaryota</taxon>
        <taxon>Metazoa</taxon>
        <taxon>Chordata</taxon>
        <taxon>Craniata</taxon>
        <taxon>Vertebrata</taxon>
        <taxon>Euteleostomi</taxon>
        <taxon>Lepidosauria</taxon>
        <taxon>Squamata</taxon>
        <taxon>Bifurcata</taxon>
        <taxon>Unidentata</taxon>
        <taxon>Episquamata</taxon>
        <taxon>Laterata</taxon>
        <taxon>Lacertibaenia</taxon>
        <taxon>Lacertidae</taxon>
        <taxon>Podarcis</taxon>
    </lineage>
</organism>
<dbReference type="InterPro" id="IPR000953">
    <property type="entry name" value="Chromo/chromo_shadow_dom"/>
</dbReference>
<dbReference type="Pfam" id="PF00385">
    <property type="entry name" value="Chromo"/>
    <property type="match status" value="1"/>
</dbReference>
<evidence type="ECO:0000256" key="3">
    <source>
        <dbReference type="SAM" id="MobiDB-lite"/>
    </source>
</evidence>
<evidence type="ECO:0000256" key="2">
    <source>
        <dbReference type="ARBA" id="ARBA00023242"/>
    </source>
</evidence>
<feature type="region of interest" description="Disordered" evidence="3">
    <location>
        <begin position="1"/>
        <end position="23"/>
    </location>
</feature>
<protein>
    <recommendedName>
        <fullName evidence="4">Chromo domain-containing protein</fullName>
    </recommendedName>
</protein>
<keyword evidence="2" id="KW-0539">Nucleus</keyword>
<feature type="domain" description="Chromo" evidence="4">
    <location>
        <begin position="30"/>
        <end position="88"/>
    </location>
</feature>
<evidence type="ECO:0000313" key="6">
    <source>
        <dbReference type="Proteomes" id="UP000472272"/>
    </source>
</evidence>
<dbReference type="GeneTree" id="ENSGT00960000189474"/>
<evidence type="ECO:0000256" key="1">
    <source>
        <dbReference type="ARBA" id="ARBA00004123"/>
    </source>
</evidence>
<accession>A0A670ITY9</accession>
<dbReference type="InterPro" id="IPR016197">
    <property type="entry name" value="Chromo-like_dom_sf"/>
</dbReference>
<reference evidence="5" key="2">
    <citation type="submission" date="2025-08" db="UniProtKB">
        <authorList>
            <consortium name="Ensembl"/>
        </authorList>
    </citation>
    <scope>IDENTIFICATION</scope>
</reference>
<dbReference type="InterPro" id="IPR051219">
    <property type="entry name" value="Heterochromatin_chromo-domain"/>
</dbReference>
<sequence>SGKPPVAPPDEFHPNCPRPQPVLVQGEPEYEVECILDSRYRRGKLQYLIDWKGYGPEDRSWEPAANVQAPACLRDFHAAYPSKPGPDPRLRGGPGRGDGVMAWESDSESEPEESQPAQESPPPGLAELGQGLDSEEPAPVPDPQGQAPRESILAPEVVEDSVPTAFYLLTPHPIWYIVPISVLHLQHTLVFCL</sequence>
<dbReference type="Gene3D" id="2.40.50.40">
    <property type="match status" value="1"/>
</dbReference>
<dbReference type="Ensembl" id="ENSPMRT00000015970.1">
    <property type="protein sequence ID" value="ENSPMRP00000014954.1"/>
    <property type="gene ID" value="ENSPMRG00000009974.1"/>
</dbReference>
<comment type="subcellular location">
    <subcellularLocation>
        <location evidence="1">Nucleus</location>
    </subcellularLocation>
</comment>
<evidence type="ECO:0000259" key="4">
    <source>
        <dbReference type="PROSITE" id="PS50013"/>
    </source>
</evidence>